<dbReference type="InterPro" id="IPR002575">
    <property type="entry name" value="Aminoglycoside_PTrfase"/>
</dbReference>
<feature type="domain" description="Aminoglycoside phosphotransferase" evidence="2">
    <location>
        <begin position="37"/>
        <end position="280"/>
    </location>
</feature>
<dbReference type="PANTHER" id="PTHR21064:SF6">
    <property type="entry name" value="AMINOGLYCOSIDE PHOSPHOTRANSFERASE DOMAIN-CONTAINING PROTEIN"/>
    <property type="match status" value="1"/>
</dbReference>
<keyword evidence="4" id="KW-1185">Reference proteome</keyword>
<evidence type="ECO:0000313" key="3">
    <source>
        <dbReference type="EMBL" id="KAL3796792.1"/>
    </source>
</evidence>
<protein>
    <recommendedName>
        <fullName evidence="2">Aminoglycoside phosphotransferase domain-containing protein</fullName>
    </recommendedName>
</protein>
<evidence type="ECO:0000313" key="4">
    <source>
        <dbReference type="Proteomes" id="UP001516023"/>
    </source>
</evidence>
<dbReference type="Proteomes" id="UP001516023">
    <property type="component" value="Unassembled WGS sequence"/>
</dbReference>
<gene>
    <name evidence="3" type="ORF">HJC23_010939</name>
</gene>
<dbReference type="InterPro" id="IPR050249">
    <property type="entry name" value="Pseudomonas-type_ThrB"/>
</dbReference>
<name>A0ABD3Q9S2_9STRA</name>
<dbReference type="EMBL" id="JABMIG020000060">
    <property type="protein sequence ID" value="KAL3796792.1"/>
    <property type="molecule type" value="Genomic_DNA"/>
</dbReference>
<dbReference type="AlphaFoldDB" id="A0ABD3Q9S2"/>
<evidence type="ECO:0000259" key="2">
    <source>
        <dbReference type="Pfam" id="PF01636"/>
    </source>
</evidence>
<reference evidence="3 4" key="1">
    <citation type="journal article" date="2020" name="G3 (Bethesda)">
        <title>Improved Reference Genome for Cyclotella cryptica CCMP332, a Model for Cell Wall Morphogenesis, Salinity Adaptation, and Lipid Production in Diatoms (Bacillariophyta).</title>
        <authorList>
            <person name="Roberts W.R."/>
            <person name="Downey K.M."/>
            <person name="Ruck E.C."/>
            <person name="Traller J.C."/>
            <person name="Alverson A.J."/>
        </authorList>
    </citation>
    <scope>NUCLEOTIDE SEQUENCE [LARGE SCALE GENOMIC DNA]</scope>
    <source>
        <strain evidence="3 4">CCMP332</strain>
    </source>
</reference>
<sequence>MTSAKLQISSSSHTNEQLSTILSDYATSPIRSSKQLFGGYSGASYFIELDTAPDGSASHYVLKVSNGYTYDNAEFMCRTASYLRSIGYRDCCLPIPKMTEKQSPHTNDPYIYVSQREPNDIPAFLLNYVQGEQADKIMRDRPELAPNVMRGIGGGLGRMHASSAGIDRATANALGLRWYETDGGCCDVEDHVRDTILNKIMSDSVGREHEFLSFYQRELTSLKKEMQLVKDGQLAIGITHGDPFADNILSNPESGELSAFIDIEDVCVGPLLFDLACCVIGCCFTENCDGGIHGLGGKYKQVVDFTLLSALLDGYCAERTLPILEVEHLVAYMRLALLCNCCWRFVKFNITMKEKDIPQAAKNSYLELQQRIKYLQDCEVEAGIQRLLNDLQKVED</sequence>
<dbReference type="Gene3D" id="3.90.1200.10">
    <property type="match status" value="1"/>
</dbReference>
<accession>A0ABD3Q9S2</accession>
<dbReference type="PANTHER" id="PTHR21064">
    <property type="entry name" value="AMINOGLYCOSIDE PHOSPHOTRANSFERASE DOMAIN-CONTAINING PROTEIN-RELATED"/>
    <property type="match status" value="1"/>
</dbReference>
<dbReference type="Pfam" id="PF01636">
    <property type="entry name" value="APH"/>
    <property type="match status" value="1"/>
</dbReference>
<dbReference type="SUPFAM" id="SSF56112">
    <property type="entry name" value="Protein kinase-like (PK-like)"/>
    <property type="match status" value="1"/>
</dbReference>
<dbReference type="InterPro" id="IPR011009">
    <property type="entry name" value="Kinase-like_dom_sf"/>
</dbReference>
<evidence type="ECO:0000256" key="1">
    <source>
        <dbReference type="ARBA" id="ARBA00038240"/>
    </source>
</evidence>
<comment type="similarity">
    <text evidence="1">Belongs to the pseudomonas-type ThrB family.</text>
</comment>
<organism evidence="3 4">
    <name type="scientific">Cyclotella cryptica</name>
    <dbReference type="NCBI Taxonomy" id="29204"/>
    <lineage>
        <taxon>Eukaryota</taxon>
        <taxon>Sar</taxon>
        <taxon>Stramenopiles</taxon>
        <taxon>Ochrophyta</taxon>
        <taxon>Bacillariophyta</taxon>
        <taxon>Coscinodiscophyceae</taxon>
        <taxon>Thalassiosirophycidae</taxon>
        <taxon>Stephanodiscales</taxon>
        <taxon>Stephanodiscaceae</taxon>
        <taxon>Cyclotella</taxon>
    </lineage>
</organism>
<dbReference type="Gene3D" id="3.30.200.20">
    <property type="entry name" value="Phosphorylase Kinase, domain 1"/>
    <property type="match status" value="1"/>
</dbReference>
<proteinExistence type="inferred from homology"/>
<comment type="caution">
    <text evidence="3">The sequence shown here is derived from an EMBL/GenBank/DDBJ whole genome shotgun (WGS) entry which is preliminary data.</text>
</comment>